<sequence>MTVGEAVLDAICSQRDKMPLVLTVVIVMGLLLAFPLLLLENDTAGYAIAVIDAIIVALCLVVFGSAYWYCTKRAMD</sequence>
<evidence type="ECO:0000313" key="2">
    <source>
        <dbReference type="EMBL" id="MCU4717061.1"/>
    </source>
</evidence>
<keyword evidence="1" id="KW-0472">Membrane</keyword>
<keyword evidence="1" id="KW-0812">Transmembrane</keyword>
<name>A0AAE3LI79_9EURY</name>
<dbReference type="Proteomes" id="UP001208186">
    <property type="component" value="Unassembled WGS sequence"/>
</dbReference>
<dbReference type="EMBL" id="JAOPKD010000002">
    <property type="protein sequence ID" value="MCU4725988.1"/>
    <property type="molecule type" value="Genomic_DNA"/>
</dbReference>
<organism evidence="3 5">
    <name type="scientific">Halapricum hydrolyticum</name>
    <dbReference type="NCBI Taxonomy" id="2979991"/>
    <lineage>
        <taxon>Archaea</taxon>
        <taxon>Methanobacteriati</taxon>
        <taxon>Methanobacteriota</taxon>
        <taxon>Stenosarchaea group</taxon>
        <taxon>Halobacteria</taxon>
        <taxon>Halobacteriales</taxon>
        <taxon>Haloarculaceae</taxon>
        <taxon>Halapricum</taxon>
    </lineage>
</organism>
<feature type="transmembrane region" description="Helical" evidence="1">
    <location>
        <begin position="44"/>
        <end position="70"/>
    </location>
</feature>
<dbReference type="AlphaFoldDB" id="A0AAE3LI79"/>
<dbReference type="RefSeq" id="WP_315907832.1">
    <property type="nucleotide sequence ID" value="NZ_JAOPKC010000002.1"/>
</dbReference>
<evidence type="ECO:0000313" key="4">
    <source>
        <dbReference type="Proteomes" id="UP001208186"/>
    </source>
</evidence>
<dbReference type="Proteomes" id="UP001209746">
    <property type="component" value="Unassembled WGS sequence"/>
</dbReference>
<evidence type="ECO:0000313" key="5">
    <source>
        <dbReference type="Proteomes" id="UP001209746"/>
    </source>
</evidence>
<keyword evidence="4" id="KW-1185">Reference proteome</keyword>
<keyword evidence="1" id="KW-1133">Transmembrane helix</keyword>
<feature type="transmembrane region" description="Helical" evidence="1">
    <location>
        <begin position="20"/>
        <end position="38"/>
    </location>
</feature>
<reference evidence="3" key="1">
    <citation type="submission" date="2023-02" db="EMBL/GenBank/DDBJ databases">
        <title>Enrichment on poylsaccharides allowed isolation of novel metabolic and taxonomic groups of Haloarchaea.</title>
        <authorList>
            <person name="Sorokin D.Y."/>
            <person name="Elcheninov A.G."/>
            <person name="Khizhniak T.V."/>
            <person name="Kolganova T.V."/>
            <person name="Kublanov I.V."/>
        </authorList>
    </citation>
    <scope>NUCLEOTIDE SEQUENCE</scope>
    <source>
        <strain evidence="2 4">HArc-curdl5-1</strain>
        <strain evidence="3">HArc-curdl7</strain>
    </source>
</reference>
<protein>
    <submittedName>
        <fullName evidence="3">Uncharacterized protein</fullName>
    </submittedName>
</protein>
<gene>
    <name evidence="3" type="ORF">OB914_03235</name>
    <name evidence="2" type="ORF">OB916_03160</name>
</gene>
<evidence type="ECO:0000313" key="3">
    <source>
        <dbReference type="EMBL" id="MCU4725988.1"/>
    </source>
</evidence>
<evidence type="ECO:0000256" key="1">
    <source>
        <dbReference type="SAM" id="Phobius"/>
    </source>
</evidence>
<comment type="caution">
    <text evidence="3">The sequence shown here is derived from an EMBL/GenBank/DDBJ whole genome shotgun (WGS) entry which is preliminary data.</text>
</comment>
<accession>A0AAE3LI79</accession>
<proteinExistence type="predicted"/>
<dbReference type="EMBL" id="JAOPKC010000002">
    <property type="protein sequence ID" value="MCU4717061.1"/>
    <property type="molecule type" value="Genomic_DNA"/>
</dbReference>